<feature type="transmembrane region" description="Helical" evidence="1">
    <location>
        <begin position="472"/>
        <end position="493"/>
    </location>
</feature>
<sequence length="514" mass="55592">MSIDAGQRMGKRGAPQTLRLGVVLLLVLLAALTLTLPGTEAGVGAKVVYRLSVMKGRIVSEERVYCNDTRLGSEVKESRCANGVGRLQRDPLLVDLRAPPGISRSFDPLLLVAVSVSDCVKSCVNGGWCFKGDDEEPSGDGTSAPPVLGLHVGSPCCGEGYVSYVLDVPSRTITQYEGPLPRFSRNSVFDCQVWQINQVPYAIDQGGLIFPVELFFCEVPVSNVVSELDDSTLVGLLQAEISMTESVDGIRFPREALIGISGWIVSEPHSGKTLRDAGLCYFSKDAAGGGMAEEEQLVCRLPNGLRGFLPVLKIVVKVCIESTQIHFVDSAIFVDLNQMVDAEGYLRLNSSGSLSAALEKSNDGAPLPKVVIGVLFLRDLAIYFSRNSDPEMPTFGMPVVKMAASNFNSDGRIPGMNASRKESMACALPKKCGKGEFYFESINRCGISPNCGRFLPYRYNPNTLRCEANIKLILAVAVLGALFILTDVAVLMMRRNVGKLLRSAAEEELAHNLR</sequence>
<feature type="signal peptide" evidence="2">
    <location>
        <begin position="1"/>
        <end position="41"/>
    </location>
</feature>
<proteinExistence type="predicted"/>
<dbReference type="OrthoDB" id="272876at2759"/>
<keyword evidence="1" id="KW-1133">Transmembrane helix</keyword>
<dbReference type="GeneID" id="40315860"/>
<organism evidence="3 4">
    <name type="scientific">Trypanosoma conorhini</name>
    <dbReference type="NCBI Taxonomy" id="83891"/>
    <lineage>
        <taxon>Eukaryota</taxon>
        <taxon>Discoba</taxon>
        <taxon>Euglenozoa</taxon>
        <taxon>Kinetoplastea</taxon>
        <taxon>Metakinetoplastina</taxon>
        <taxon>Trypanosomatida</taxon>
        <taxon>Trypanosomatidae</taxon>
        <taxon>Trypanosoma</taxon>
    </lineage>
</organism>
<gene>
    <name evidence="3" type="ORF">Tco025E_02249</name>
</gene>
<keyword evidence="1" id="KW-0472">Membrane</keyword>
<reference evidence="3 4" key="1">
    <citation type="journal article" date="2018" name="BMC Genomics">
        <title>Genomic comparison of Trypanosoma conorhini and Trypanosoma rangeli to Trypanosoma cruzi strains of high and low virulence.</title>
        <authorList>
            <person name="Bradwell K.R."/>
            <person name="Koparde V.N."/>
            <person name="Matveyev A.V."/>
            <person name="Serrano M.G."/>
            <person name="Alves J.M."/>
            <person name="Parikh H."/>
            <person name="Huang B."/>
            <person name="Lee V."/>
            <person name="Espinosa-Alvarez O."/>
            <person name="Ortiz P.A."/>
            <person name="Costa-Martins A.G."/>
            <person name="Teixeira M.M."/>
            <person name="Buck G.A."/>
        </authorList>
    </citation>
    <scope>NUCLEOTIDE SEQUENCE [LARGE SCALE GENOMIC DNA]</scope>
    <source>
        <strain evidence="3 4">025E</strain>
    </source>
</reference>
<keyword evidence="4" id="KW-1185">Reference proteome</keyword>
<dbReference type="Proteomes" id="UP000284403">
    <property type="component" value="Unassembled WGS sequence"/>
</dbReference>
<evidence type="ECO:0000256" key="1">
    <source>
        <dbReference type="SAM" id="Phobius"/>
    </source>
</evidence>
<dbReference type="AlphaFoldDB" id="A0A422Q6H6"/>
<evidence type="ECO:0000313" key="4">
    <source>
        <dbReference type="Proteomes" id="UP000284403"/>
    </source>
</evidence>
<name>A0A422Q6H6_9TRYP</name>
<dbReference type="EMBL" id="MKKU01000083">
    <property type="protein sequence ID" value="RNF25569.1"/>
    <property type="molecule type" value="Genomic_DNA"/>
</dbReference>
<keyword evidence="2" id="KW-0732">Signal</keyword>
<evidence type="ECO:0000256" key="2">
    <source>
        <dbReference type="SAM" id="SignalP"/>
    </source>
</evidence>
<evidence type="ECO:0000313" key="3">
    <source>
        <dbReference type="EMBL" id="RNF25569.1"/>
    </source>
</evidence>
<protein>
    <submittedName>
        <fullName evidence="3">Uncharacterized protein</fullName>
    </submittedName>
</protein>
<feature type="chain" id="PRO_5019381925" evidence="2">
    <location>
        <begin position="42"/>
        <end position="514"/>
    </location>
</feature>
<comment type="caution">
    <text evidence="3">The sequence shown here is derived from an EMBL/GenBank/DDBJ whole genome shotgun (WGS) entry which is preliminary data.</text>
</comment>
<accession>A0A422Q6H6</accession>
<keyword evidence="1" id="KW-0812">Transmembrane</keyword>
<dbReference type="RefSeq" id="XP_029230775.1">
    <property type="nucleotide sequence ID" value="XM_029369178.1"/>
</dbReference>